<reference evidence="3 4" key="1">
    <citation type="journal article" date="2015" name="Genome Biol. Evol.">
        <title>Phylogenomic analyses indicate that early fungi evolved digesting cell walls of algal ancestors of land plants.</title>
        <authorList>
            <person name="Chang Y."/>
            <person name="Wang S."/>
            <person name="Sekimoto S."/>
            <person name="Aerts A.L."/>
            <person name="Choi C."/>
            <person name="Clum A."/>
            <person name="LaButti K.M."/>
            <person name="Lindquist E.A."/>
            <person name="Yee Ngan C."/>
            <person name="Ohm R.A."/>
            <person name="Salamov A.A."/>
            <person name="Grigoriev I.V."/>
            <person name="Spatafora J.W."/>
            <person name="Berbee M.L."/>
        </authorList>
    </citation>
    <scope>NUCLEOTIDE SEQUENCE [LARGE SCALE GENOMIC DNA]</scope>
    <source>
        <strain evidence="3 4">NRRL 28638</strain>
    </source>
</reference>
<proteinExistence type="predicted"/>
<sequence length="643" mass="69062">MQFTKFILTSTLILIHSCQDMDRAAESKGDSQTTGNGGIFLNAGSEGTVNQFGLQGEQSRRYSPFYLDQSYRPITQSMYYPPPYYPPPYCVNEGLKAYYQDVGTYGNPTNETPSTTQAENSLANNILQGDDSKNDKAPLPMSGSSPVGDSQVKEVAPKTGKQLDPVSGPQNDAQSKNNASTNPTDVKISKDAISKAINEIANPQSNSNVNPITTLNSAIVAGNAQQISDIFKAEQNDPSLQQAGQLLASQSKDGADASKLQQALESAMQNNPQNQQAVDNLATVLINGDDKGYDKIRDTTLDVFKSNPGTADTMENNLFKFFKDSGNNALFADVVQNLAHQDKDFRNLLLSSMFADAFRANPESDQQQGPIPQPQKGGQPQIPVSPPSNSPPSSPDQTPTEIPVNIPNPLPDQSKGKPLEPSITNIPNIPAPPSGNNAEGSQSNSTNKPPIQDQVPETNSPLENNGDKSDKAQPNTPPKDTSSQGGNTNPSQPGSDGELPPLDKGLMDVLKAGPPTDEAGVQKMMKALEDAQKNSNPSSNTDSKPKFFSDSNKSNNNNLGDSQGQQPVSAPQPAQIPFTQQRMGSIPSPQGGFQGQQAPVYNGQQFQGTFNTNSFAIPSSFQTQPQYYQPQYQSFSQSPYYGY</sequence>
<evidence type="ECO:0000313" key="4">
    <source>
        <dbReference type="Proteomes" id="UP000070444"/>
    </source>
</evidence>
<feature type="region of interest" description="Disordered" evidence="1">
    <location>
        <begin position="362"/>
        <end position="613"/>
    </location>
</feature>
<evidence type="ECO:0000313" key="3">
    <source>
        <dbReference type="EMBL" id="KXN73832.1"/>
    </source>
</evidence>
<protein>
    <submittedName>
        <fullName evidence="3">Uncharacterized protein</fullName>
    </submittedName>
</protein>
<dbReference type="EMBL" id="KQ964431">
    <property type="protein sequence ID" value="KXN73832.1"/>
    <property type="molecule type" value="Genomic_DNA"/>
</dbReference>
<keyword evidence="4" id="KW-1185">Reference proteome</keyword>
<feature type="compositionally biased region" description="Low complexity" evidence="1">
    <location>
        <begin position="366"/>
        <end position="382"/>
    </location>
</feature>
<dbReference type="OMA" id="PNNPQDN"/>
<feature type="compositionally biased region" description="Polar residues" evidence="1">
    <location>
        <begin position="168"/>
        <end position="184"/>
    </location>
</feature>
<feature type="compositionally biased region" description="Polar residues" evidence="1">
    <location>
        <begin position="595"/>
        <end position="613"/>
    </location>
</feature>
<evidence type="ECO:0000256" key="1">
    <source>
        <dbReference type="SAM" id="MobiDB-lite"/>
    </source>
</evidence>
<accession>A0A137PFR8</accession>
<feature type="compositionally biased region" description="Low complexity" evidence="1">
    <location>
        <begin position="546"/>
        <end position="562"/>
    </location>
</feature>
<organism evidence="3 4">
    <name type="scientific">Conidiobolus coronatus (strain ATCC 28846 / CBS 209.66 / NRRL 28638)</name>
    <name type="common">Delacroixia coronata</name>
    <dbReference type="NCBI Taxonomy" id="796925"/>
    <lineage>
        <taxon>Eukaryota</taxon>
        <taxon>Fungi</taxon>
        <taxon>Fungi incertae sedis</taxon>
        <taxon>Zoopagomycota</taxon>
        <taxon>Entomophthoromycotina</taxon>
        <taxon>Entomophthoromycetes</taxon>
        <taxon>Entomophthorales</taxon>
        <taxon>Ancylistaceae</taxon>
        <taxon>Conidiobolus</taxon>
    </lineage>
</organism>
<keyword evidence="2" id="KW-0732">Signal</keyword>
<feature type="chain" id="PRO_5007294748" evidence="2">
    <location>
        <begin position="19"/>
        <end position="643"/>
    </location>
</feature>
<feature type="compositionally biased region" description="Polar residues" evidence="1">
    <location>
        <begin position="472"/>
        <end position="494"/>
    </location>
</feature>
<feature type="region of interest" description="Disordered" evidence="1">
    <location>
        <begin position="126"/>
        <end position="187"/>
    </location>
</feature>
<name>A0A137PFR8_CONC2</name>
<feature type="compositionally biased region" description="Polar residues" evidence="1">
    <location>
        <begin position="434"/>
        <end position="463"/>
    </location>
</feature>
<feature type="signal peptide" evidence="2">
    <location>
        <begin position="1"/>
        <end position="18"/>
    </location>
</feature>
<dbReference type="AlphaFoldDB" id="A0A137PFR8"/>
<gene>
    <name evidence="3" type="ORF">CONCODRAFT_15304</name>
</gene>
<dbReference type="Proteomes" id="UP000070444">
    <property type="component" value="Unassembled WGS sequence"/>
</dbReference>
<feature type="compositionally biased region" description="Pro residues" evidence="1">
    <location>
        <begin position="383"/>
        <end position="394"/>
    </location>
</feature>
<evidence type="ECO:0000256" key="2">
    <source>
        <dbReference type="SAM" id="SignalP"/>
    </source>
</evidence>